<proteinExistence type="predicted"/>
<evidence type="ECO:0000313" key="1">
    <source>
        <dbReference type="EMBL" id="MFD1426533.1"/>
    </source>
</evidence>
<reference evidence="2" key="1">
    <citation type="journal article" date="2019" name="Int. J. Syst. Evol. Microbiol.">
        <title>The Global Catalogue of Microorganisms (GCM) 10K type strain sequencing project: providing services to taxonomists for standard genome sequencing and annotation.</title>
        <authorList>
            <consortium name="The Broad Institute Genomics Platform"/>
            <consortium name="The Broad Institute Genome Sequencing Center for Infectious Disease"/>
            <person name="Wu L."/>
            <person name="Ma J."/>
        </authorList>
    </citation>
    <scope>NUCLEOTIDE SEQUENCE [LARGE SCALE GENOMIC DNA]</scope>
    <source>
        <strain evidence="2">S1</strain>
    </source>
</reference>
<dbReference type="Gene3D" id="3.40.50.720">
    <property type="entry name" value="NAD(P)-binding Rossmann-like Domain"/>
    <property type="match status" value="1"/>
</dbReference>
<organism evidence="1 2">
    <name type="scientific">Kroppenstedtia sanguinis</name>
    <dbReference type="NCBI Taxonomy" id="1380684"/>
    <lineage>
        <taxon>Bacteria</taxon>
        <taxon>Bacillati</taxon>
        <taxon>Bacillota</taxon>
        <taxon>Bacilli</taxon>
        <taxon>Bacillales</taxon>
        <taxon>Thermoactinomycetaceae</taxon>
        <taxon>Kroppenstedtia</taxon>
    </lineage>
</organism>
<sequence>MEVREMDRYRGVFTKVPGDPSQWRRWEQMGHRWIRDYRRQQGNLPTSLICEGGEQVFPRYFQLLAPGGSLTFRGSLEGVHFTFMGKRGILSPRQAFERAKMRRGERVLIYYGSQRGSKVDSLGMEAIESALDLGGIPVVAVATEEQGRFVKERWVGQLAGVFSLEEIQREEKSFDWPAALPVLPDPSSQFRECREALTLYQERTVHPFCQQALSQLDRDVHLETGFDLVFERGRQDTLGISIHLVRPGTGRVVYGEEMAGRRYSFYAPQVWMKQRQIIMPTATILGEAPVSAGQAPTSEERFSTNVEQLAHCLEPVSTW</sequence>
<dbReference type="Proteomes" id="UP001597282">
    <property type="component" value="Unassembled WGS sequence"/>
</dbReference>
<comment type="caution">
    <text evidence="1">The sequence shown here is derived from an EMBL/GenBank/DDBJ whole genome shotgun (WGS) entry which is preliminary data.</text>
</comment>
<protein>
    <submittedName>
        <fullName evidence="1">Uncharacterized protein</fullName>
    </submittedName>
</protein>
<name>A0ABW4C9F9_9BACL</name>
<gene>
    <name evidence="1" type="ORF">ACFQ4Y_06215</name>
</gene>
<keyword evidence="2" id="KW-1185">Reference proteome</keyword>
<evidence type="ECO:0000313" key="2">
    <source>
        <dbReference type="Proteomes" id="UP001597282"/>
    </source>
</evidence>
<accession>A0ABW4C9F9</accession>
<dbReference type="EMBL" id="JBHTNU010000004">
    <property type="protein sequence ID" value="MFD1426533.1"/>
    <property type="molecule type" value="Genomic_DNA"/>
</dbReference>
<dbReference type="RefSeq" id="WP_380163705.1">
    <property type="nucleotide sequence ID" value="NZ_JBHTNU010000004.1"/>
</dbReference>